<sequence>MIKFKDWPKPSSNSLNYCYHREKLARDLGGTRLKIHRPSSPSFNMQKTRPVSWTHILTECAATTAAKKSPLSVGPRFGHIPAAHCTASRTPTYQKAGRGPVRTFKEGHVELFKFLLSYV</sequence>
<protein>
    <submittedName>
        <fullName evidence="1">Uncharacterized protein</fullName>
    </submittedName>
</protein>
<dbReference type="EMBL" id="JALNTZ010000008">
    <property type="protein sequence ID" value="KAJ3643317.1"/>
    <property type="molecule type" value="Genomic_DNA"/>
</dbReference>
<organism evidence="1 2">
    <name type="scientific">Zophobas morio</name>
    <dbReference type="NCBI Taxonomy" id="2755281"/>
    <lineage>
        <taxon>Eukaryota</taxon>
        <taxon>Metazoa</taxon>
        <taxon>Ecdysozoa</taxon>
        <taxon>Arthropoda</taxon>
        <taxon>Hexapoda</taxon>
        <taxon>Insecta</taxon>
        <taxon>Pterygota</taxon>
        <taxon>Neoptera</taxon>
        <taxon>Endopterygota</taxon>
        <taxon>Coleoptera</taxon>
        <taxon>Polyphaga</taxon>
        <taxon>Cucujiformia</taxon>
        <taxon>Tenebrionidae</taxon>
        <taxon>Zophobas</taxon>
    </lineage>
</organism>
<gene>
    <name evidence="1" type="ORF">Zmor_026036</name>
</gene>
<name>A0AA38HV96_9CUCU</name>
<reference evidence="1" key="1">
    <citation type="journal article" date="2023" name="G3 (Bethesda)">
        <title>Whole genome assemblies of Zophobas morio and Tenebrio molitor.</title>
        <authorList>
            <person name="Kaur S."/>
            <person name="Stinson S.A."/>
            <person name="diCenzo G.C."/>
        </authorList>
    </citation>
    <scope>NUCLEOTIDE SEQUENCE</scope>
    <source>
        <strain evidence="1">QUZm001</strain>
    </source>
</reference>
<proteinExistence type="predicted"/>
<dbReference type="AlphaFoldDB" id="A0AA38HV96"/>
<dbReference type="Proteomes" id="UP001168821">
    <property type="component" value="Unassembled WGS sequence"/>
</dbReference>
<evidence type="ECO:0000313" key="1">
    <source>
        <dbReference type="EMBL" id="KAJ3643317.1"/>
    </source>
</evidence>
<accession>A0AA38HV96</accession>
<evidence type="ECO:0000313" key="2">
    <source>
        <dbReference type="Proteomes" id="UP001168821"/>
    </source>
</evidence>
<comment type="caution">
    <text evidence="1">The sequence shown here is derived from an EMBL/GenBank/DDBJ whole genome shotgun (WGS) entry which is preliminary data.</text>
</comment>
<keyword evidence="2" id="KW-1185">Reference proteome</keyword>